<evidence type="ECO:0000313" key="2">
    <source>
        <dbReference type="EMBL" id="VDO32952.1"/>
    </source>
</evidence>
<protein>
    <submittedName>
        <fullName evidence="4">DUF19 domain-containing protein</fullName>
    </submittedName>
</protein>
<reference evidence="4" key="1">
    <citation type="submission" date="2016-03" db="UniProtKB">
        <authorList>
            <consortium name="WormBaseParasite"/>
        </authorList>
    </citation>
    <scope>IDENTIFICATION</scope>
</reference>
<evidence type="ECO:0000313" key="4">
    <source>
        <dbReference type="WBParaSite" id="HPLM_0000778401-mRNA-1"/>
    </source>
</evidence>
<reference evidence="2 3" key="2">
    <citation type="submission" date="2018-11" db="EMBL/GenBank/DDBJ databases">
        <authorList>
            <consortium name="Pathogen Informatics"/>
        </authorList>
    </citation>
    <scope>NUCLEOTIDE SEQUENCE [LARGE SCALE GENOMIC DNA]</scope>
    <source>
        <strain evidence="2 3">MHpl1</strain>
    </source>
</reference>
<dbReference type="OrthoDB" id="5779409at2759"/>
<accession>A0A0N4WBF9</accession>
<name>A0A0N4WBF9_HAEPC</name>
<dbReference type="PANTHER" id="PTHR34401:SF6">
    <property type="entry name" value="DUF19 DOMAIN-CONTAINING PROTEIN"/>
    <property type="match status" value="1"/>
</dbReference>
<gene>
    <name evidence="2" type="ORF">HPLM_LOCUS7776</name>
</gene>
<evidence type="ECO:0000256" key="1">
    <source>
        <dbReference type="SAM" id="SignalP"/>
    </source>
</evidence>
<feature type="signal peptide" evidence="1">
    <location>
        <begin position="1"/>
        <end position="15"/>
    </location>
</feature>
<dbReference type="OMA" id="CECATKA"/>
<feature type="chain" id="PRO_5043123554" evidence="1">
    <location>
        <begin position="16"/>
        <end position="219"/>
    </location>
</feature>
<dbReference type="WBParaSite" id="HPLM_0000778401-mRNA-1">
    <property type="protein sequence ID" value="HPLM_0000778401-mRNA-1"/>
    <property type="gene ID" value="HPLM_0000778401"/>
</dbReference>
<organism evidence="4">
    <name type="scientific">Haemonchus placei</name>
    <name type="common">Barber's pole worm</name>
    <dbReference type="NCBI Taxonomy" id="6290"/>
    <lineage>
        <taxon>Eukaryota</taxon>
        <taxon>Metazoa</taxon>
        <taxon>Ecdysozoa</taxon>
        <taxon>Nematoda</taxon>
        <taxon>Chromadorea</taxon>
        <taxon>Rhabditida</taxon>
        <taxon>Rhabditina</taxon>
        <taxon>Rhabditomorpha</taxon>
        <taxon>Strongyloidea</taxon>
        <taxon>Trichostrongylidae</taxon>
        <taxon>Haemonchus</taxon>
    </lineage>
</organism>
<keyword evidence="3" id="KW-1185">Reference proteome</keyword>
<proteinExistence type="predicted"/>
<dbReference type="PANTHER" id="PTHR34401">
    <property type="entry name" value="PROTEIN CBG12388-RELATED"/>
    <property type="match status" value="1"/>
</dbReference>
<evidence type="ECO:0000313" key="3">
    <source>
        <dbReference type="Proteomes" id="UP000268014"/>
    </source>
</evidence>
<sequence>MRFVLLILLVAEAHGASRSFDKIVEAAMDVLKEAKLGQTIRECSCDEDAECVKKMEGQVVECADGCWTVFSQITSNPQSLHSCITTKMPVIGNFIKCISNNLDSCVNTREGPQIPKVDLRRMFNVGEQRIISARAEMISNASLSGLRPIAESAMKFGGCVKKCFVDEKNSGGFCYEGKSCQPLITEENLRNSLKRCIGASSWKSHAADLCECATKAGVE</sequence>
<dbReference type="AlphaFoldDB" id="A0A0N4WBF9"/>
<keyword evidence="1" id="KW-0732">Signal</keyword>
<dbReference type="EMBL" id="UZAF01016726">
    <property type="protein sequence ID" value="VDO32952.1"/>
    <property type="molecule type" value="Genomic_DNA"/>
</dbReference>
<dbReference type="Proteomes" id="UP000268014">
    <property type="component" value="Unassembled WGS sequence"/>
</dbReference>